<feature type="transmembrane region" description="Helical" evidence="2">
    <location>
        <begin position="73"/>
        <end position="95"/>
    </location>
</feature>
<keyword evidence="2" id="KW-1133">Transmembrane helix</keyword>
<dbReference type="Proteomes" id="UP000015106">
    <property type="component" value="Unassembled WGS sequence"/>
</dbReference>
<protein>
    <submittedName>
        <fullName evidence="3">Uncharacterized protein</fullName>
    </submittedName>
</protein>
<dbReference type="Gramene" id="TuG1812S0001947100.01.T01">
    <property type="protein sequence ID" value="TuG1812S0001947100.01.T01"/>
    <property type="gene ID" value="TuG1812S0001947100.01"/>
</dbReference>
<sequence>MDGKTPHLLPPSEAKKEIRDDVPLVCAWALINAFSIVSGAASGYIAAYFRIACIQSSFILPCIQLTDAEEARLIALFVGMLCCAASQAAAAALALSRATVAGPAVPLPTSRSRSPSSSIACTPAPSRSSTPPTQDTSWAGSTTP</sequence>
<proteinExistence type="predicted"/>
<evidence type="ECO:0000256" key="2">
    <source>
        <dbReference type="SAM" id="Phobius"/>
    </source>
</evidence>
<accession>A0A8R7REC8</accession>
<feature type="region of interest" description="Disordered" evidence="1">
    <location>
        <begin position="103"/>
        <end position="144"/>
    </location>
</feature>
<feature type="transmembrane region" description="Helical" evidence="2">
    <location>
        <begin position="21"/>
        <end position="41"/>
    </location>
</feature>
<reference evidence="4" key="1">
    <citation type="journal article" date="2013" name="Nature">
        <title>Draft genome of the wheat A-genome progenitor Triticum urartu.</title>
        <authorList>
            <person name="Ling H.Q."/>
            <person name="Zhao S."/>
            <person name="Liu D."/>
            <person name="Wang J."/>
            <person name="Sun H."/>
            <person name="Zhang C."/>
            <person name="Fan H."/>
            <person name="Li D."/>
            <person name="Dong L."/>
            <person name="Tao Y."/>
            <person name="Gao C."/>
            <person name="Wu H."/>
            <person name="Li Y."/>
            <person name="Cui Y."/>
            <person name="Guo X."/>
            <person name="Zheng S."/>
            <person name="Wang B."/>
            <person name="Yu K."/>
            <person name="Liang Q."/>
            <person name="Yang W."/>
            <person name="Lou X."/>
            <person name="Chen J."/>
            <person name="Feng M."/>
            <person name="Jian J."/>
            <person name="Zhang X."/>
            <person name="Luo G."/>
            <person name="Jiang Y."/>
            <person name="Liu J."/>
            <person name="Wang Z."/>
            <person name="Sha Y."/>
            <person name="Zhang B."/>
            <person name="Wu H."/>
            <person name="Tang D."/>
            <person name="Shen Q."/>
            <person name="Xue P."/>
            <person name="Zou S."/>
            <person name="Wang X."/>
            <person name="Liu X."/>
            <person name="Wang F."/>
            <person name="Yang Y."/>
            <person name="An X."/>
            <person name="Dong Z."/>
            <person name="Zhang K."/>
            <person name="Zhang X."/>
            <person name="Luo M.C."/>
            <person name="Dvorak J."/>
            <person name="Tong Y."/>
            <person name="Wang J."/>
            <person name="Yang H."/>
            <person name="Li Z."/>
            <person name="Wang D."/>
            <person name="Zhang A."/>
            <person name="Wang J."/>
        </authorList>
    </citation>
    <scope>NUCLEOTIDE SEQUENCE</scope>
    <source>
        <strain evidence="4">cv. G1812</strain>
    </source>
</reference>
<evidence type="ECO:0000313" key="4">
    <source>
        <dbReference type="Proteomes" id="UP000015106"/>
    </source>
</evidence>
<keyword evidence="4" id="KW-1185">Reference proteome</keyword>
<dbReference type="EnsemblPlants" id="TuG1812S0001947100.01.T01">
    <property type="protein sequence ID" value="TuG1812S0001947100.01.T01"/>
    <property type="gene ID" value="TuG1812S0001947100.01"/>
</dbReference>
<feature type="compositionally biased region" description="Polar residues" evidence="1">
    <location>
        <begin position="134"/>
        <end position="144"/>
    </location>
</feature>
<evidence type="ECO:0000313" key="3">
    <source>
        <dbReference type="EnsemblPlants" id="TuG1812S0001947100.01.T01"/>
    </source>
</evidence>
<keyword evidence="2" id="KW-0812">Transmembrane</keyword>
<dbReference type="AlphaFoldDB" id="A0A8R7REC8"/>
<evidence type="ECO:0000256" key="1">
    <source>
        <dbReference type="SAM" id="MobiDB-lite"/>
    </source>
</evidence>
<keyword evidence="2" id="KW-0472">Membrane</keyword>
<organism evidence="3 4">
    <name type="scientific">Triticum urartu</name>
    <name type="common">Red wild einkorn</name>
    <name type="synonym">Crithodium urartu</name>
    <dbReference type="NCBI Taxonomy" id="4572"/>
    <lineage>
        <taxon>Eukaryota</taxon>
        <taxon>Viridiplantae</taxon>
        <taxon>Streptophyta</taxon>
        <taxon>Embryophyta</taxon>
        <taxon>Tracheophyta</taxon>
        <taxon>Spermatophyta</taxon>
        <taxon>Magnoliopsida</taxon>
        <taxon>Liliopsida</taxon>
        <taxon>Poales</taxon>
        <taxon>Poaceae</taxon>
        <taxon>BOP clade</taxon>
        <taxon>Pooideae</taxon>
        <taxon>Triticodae</taxon>
        <taxon>Triticeae</taxon>
        <taxon>Triticinae</taxon>
        <taxon>Triticum</taxon>
    </lineage>
</organism>
<feature type="compositionally biased region" description="Low complexity" evidence="1">
    <location>
        <begin position="110"/>
        <end position="133"/>
    </location>
</feature>
<name>A0A8R7REC8_TRIUA</name>
<reference evidence="3" key="2">
    <citation type="submission" date="2022-06" db="UniProtKB">
        <authorList>
            <consortium name="EnsemblPlants"/>
        </authorList>
    </citation>
    <scope>IDENTIFICATION</scope>
</reference>